<dbReference type="GO" id="GO:0004553">
    <property type="term" value="F:hydrolase activity, hydrolyzing O-glycosyl compounds"/>
    <property type="evidence" value="ECO:0007669"/>
    <property type="project" value="InterPro"/>
</dbReference>
<dbReference type="SUPFAM" id="SSF141571">
    <property type="entry name" value="Pentapeptide repeat-like"/>
    <property type="match status" value="1"/>
</dbReference>
<feature type="domain" description="GH16" evidence="1">
    <location>
        <begin position="246"/>
        <end position="481"/>
    </location>
</feature>
<evidence type="ECO:0000313" key="4">
    <source>
        <dbReference type="Proteomes" id="UP000663829"/>
    </source>
</evidence>
<keyword evidence="4" id="KW-1185">Reference proteome</keyword>
<evidence type="ECO:0000259" key="1">
    <source>
        <dbReference type="PROSITE" id="PS51762"/>
    </source>
</evidence>
<dbReference type="InterPro" id="IPR051082">
    <property type="entry name" value="Pentapeptide-BTB/POZ_domain"/>
</dbReference>
<reference evidence="2" key="1">
    <citation type="submission" date="2021-02" db="EMBL/GenBank/DDBJ databases">
        <authorList>
            <person name="Nowell W R."/>
        </authorList>
    </citation>
    <scope>NUCLEOTIDE SEQUENCE</scope>
</reference>
<gene>
    <name evidence="2" type="ORF">GPM918_LOCUS40730</name>
    <name evidence="3" type="ORF">SRO942_LOCUS41709</name>
</gene>
<comment type="caution">
    <text evidence="2">The sequence shown here is derived from an EMBL/GenBank/DDBJ whole genome shotgun (WGS) entry which is preliminary data.</text>
</comment>
<dbReference type="AlphaFoldDB" id="A0A815YZ88"/>
<dbReference type="EMBL" id="CAJOBC010096561">
    <property type="protein sequence ID" value="CAF4441086.1"/>
    <property type="molecule type" value="Genomic_DNA"/>
</dbReference>
<dbReference type="GO" id="GO:0005975">
    <property type="term" value="P:carbohydrate metabolic process"/>
    <property type="evidence" value="ECO:0007669"/>
    <property type="project" value="InterPro"/>
</dbReference>
<protein>
    <recommendedName>
        <fullName evidence="1">GH16 domain-containing protein</fullName>
    </recommendedName>
</protein>
<evidence type="ECO:0000313" key="3">
    <source>
        <dbReference type="EMBL" id="CAF4441086.1"/>
    </source>
</evidence>
<dbReference type="PROSITE" id="PS51762">
    <property type="entry name" value="GH16_2"/>
    <property type="match status" value="1"/>
</dbReference>
<sequence>MRASNQAAENDAKIADEEREQDLEMAIELRYNTVFDIYINDMFKLIYENRPSTPETWLFATAKTDSTVRQLDAQRKSYLLEFVAQAKLIGNNVVVSRQDVDLGYIRLNGMTFDYVNLSGLRGIERRNVKYAHLDAVSMRNSHFDYVDLEQATFDESCLIAVNFLESNLRNASFHGTQLQNASFRDSQLQNVDFTGADLNGALFMNVNLTGTTFSDKQNNVSIFLNTTIPPSFLGSTSNSLTFASTSTQSSSTTSQVIDYTDSAGMKVINWMNYTWKVRNEDNMFPGPNNWSKDNVWTDSNNQLHLKIRRLNNETWTCAELYTSQAFSFGTYQWFIEGALDKFSPTIVLALSVSGCCPIGSNEVNIQMSKWNNTSESVPNLFYTVYPNTTEQPRDSANTTMKLNSTYTTHRFQWTTNQIVWESLHGFNDTVMFFNYTTPPTYESFVPQTAAPVHMNLWLYEGLASPETEEIEIVFHGFTFSNANLS</sequence>
<name>A0A815YZ88_9BILA</name>
<organism evidence="2 4">
    <name type="scientific">Didymodactylos carnosus</name>
    <dbReference type="NCBI Taxonomy" id="1234261"/>
    <lineage>
        <taxon>Eukaryota</taxon>
        <taxon>Metazoa</taxon>
        <taxon>Spiralia</taxon>
        <taxon>Gnathifera</taxon>
        <taxon>Rotifera</taxon>
        <taxon>Eurotatoria</taxon>
        <taxon>Bdelloidea</taxon>
        <taxon>Philodinida</taxon>
        <taxon>Philodinidae</taxon>
        <taxon>Didymodactylos</taxon>
    </lineage>
</organism>
<dbReference type="InterPro" id="IPR000757">
    <property type="entry name" value="Beta-glucanase-like"/>
</dbReference>
<dbReference type="Proteomes" id="UP000663829">
    <property type="component" value="Unassembled WGS sequence"/>
</dbReference>
<dbReference type="Gene3D" id="2.60.120.200">
    <property type="match status" value="1"/>
</dbReference>
<dbReference type="Gene3D" id="2.160.20.80">
    <property type="entry name" value="E3 ubiquitin-protein ligase SopA"/>
    <property type="match status" value="1"/>
</dbReference>
<dbReference type="InterPro" id="IPR013320">
    <property type="entry name" value="ConA-like_dom_sf"/>
</dbReference>
<dbReference type="Proteomes" id="UP000681722">
    <property type="component" value="Unassembled WGS sequence"/>
</dbReference>
<evidence type="ECO:0000313" key="2">
    <source>
        <dbReference type="EMBL" id="CAF1576003.1"/>
    </source>
</evidence>
<dbReference type="PANTHER" id="PTHR14136">
    <property type="entry name" value="BTB_POZ DOMAIN-CONTAINING PROTEIN KCTD9"/>
    <property type="match status" value="1"/>
</dbReference>
<dbReference type="Pfam" id="PF13599">
    <property type="entry name" value="Pentapeptide_4"/>
    <property type="match status" value="1"/>
</dbReference>
<dbReference type="OrthoDB" id="9971178at2759"/>
<dbReference type="SUPFAM" id="SSF49899">
    <property type="entry name" value="Concanavalin A-like lectins/glucanases"/>
    <property type="match status" value="1"/>
</dbReference>
<accession>A0A815YZ88</accession>
<dbReference type="EMBL" id="CAJNOQ010030671">
    <property type="protein sequence ID" value="CAF1576003.1"/>
    <property type="molecule type" value="Genomic_DNA"/>
</dbReference>
<dbReference type="PANTHER" id="PTHR14136:SF17">
    <property type="entry name" value="BTB_POZ DOMAIN-CONTAINING PROTEIN KCTD9"/>
    <property type="match status" value="1"/>
</dbReference>
<proteinExistence type="predicted"/>
<dbReference type="InterPro" id="IPR001646">
    <property type="entry name" value="5peptide_repeat"/>
</dbReference>